<dbReference type="EMBL" id="CP025544">
    <property type="protein sequence ID" value="AXK60337.1"/>
    <property type="molecule type" value="Genomic_DNA"/>
</dbReference>
<dbReference type="Proteomes" id="UP000254834">
    <property type="component" value="Chromosome"/>
</dbReference>
<name>A0A345ZAM0_9BACT</name>
<dbReference type="AlphaFoldDB" id="A0A345ZAM0"/>
<organism evidence="1 2">
    <name type="scientific">Candidatus Chromulinivorax destructor</name>
    <dbReference type="NCBI Taxonomy" id="2066483"/>
    <lineage>
        <taxon>Bacteria</taxon>
        <taxon>Candidatus Babelota</taxon>
        <taxon>Candidatus Babeliae</taxon>
        <taxon>Candidatus Babeliales</taxon>
        <taxon>Candidatus Chromulinivoraceae</taxon>
        <taxon>Candidatus Chromulinivorax</taxon>
    </lineage>
</organism>
<gene>
    <name evidence="1" type="ORF">C0J27_01050</name>
</gene>
<accession>A0A345ZAM0</accession>
<evidence type="ECO:0000313" key="1">
    <source>
        <dbReference type="EMBL" id="AXK60337.1"/>
    </source>
</evidence>
<proteinExistence type="predicted"/>
<sequence>MKKMKEICWLLAIVLLGLASYYLYQCKVEHISQTGNVKIQGKSKKMCTNCSDACNYCALDCAYFGEIGKIDKCIKNNCSNDCSPDTIFNY</sequence>
<dbReference type="KEGG" id="cdes:C0J27_01050"/>
<dbReference type="RefSeq" id="WP_115585352.1">
    <property type="nucleotide sequence ID" value="NZ_CP025544.1"/>
</dbReference>
<keyword evidence="2" id="KW-1185">Reference proteome</keyword>
<reference evidence="1 2" key="1">
    <citation type="submission" date="2017-12" db="EMBL/GenBank/DDBJ databases">
        <title>Chromulinavorax destructans is a abundant pathogen of dominant heterotrophic picoflagllates.</title>
        <authorList>
            <person name="Deeg C.M."/>
            <person name="Zimmer M."/>
            <person name="Suttle C.A."/>
        </authorList>
    </citation>
    <scope>NUCLEOTIDE SEQUENCE [LARGE SCALE GENOMIC DNA]</scope>
    <source>
        <strain evidence="1 2">SeV1</strain>
    </source>
</reference>
<evidence type="ECO:0000313" key="2">
    <source>
        <dbReference type="Proteomes" id="UP000254834"/>
    </source>
</evidence>
<protein>
    <submittedName>
        <fullName evidence="1">Uncharacterized protein</fullName>
    </submittedName>
</protein>